<dbReference type="Pfam" id="PF00856">
    <property type="entry name" value="SET"/>
    <property type="match status" value="1"/>
</dbReference>
<protein>
    <recommendedName>
        <fullName evidence="1">SET domain-containing protein</fullName>
    </recommendedName>
</protein>
<dbReference type="STRING" id="97331.A0A437ABP4"/>
<proteinExistence type="predicted"/>
<gene>
    <name evidence="2" type="ORF">DFL_002751</name>
</gene>
<comment type="caution">
    <text evidence="2">The sequence shown here is derived from an EMBL/GenBank/DDBJ whole genome shotgun (WGS) entry which is preliminary data.</text>
</comment>
<keyword evidence="3" id="KW-1185">Reference proteome</keyword>
<evidence type="ECO:0000259" key="1">
    <source>
        <dbReference type="PROSITE" id="PS50280"/>
    </source>
</evidence>
<dbReference type="OrthoDB" id="265717at2759"/>
<dbReference type="SMART" id="SM00317">
    <property type="entry name" value="SET"/>
    <property type="match status" value="1"/>
</dbReference>
<dbReference type="EMBL" id="SAEB01000003">
    <property type="protein sequence ID" value="RVD88571.1"/>
    <property type="molecule type" value="Genomic_DNA"/>
</dbReference>
<dbReference type="Gene3D" id="2.170.270.10">
    <property type="entry name" value="SET domain"/>
    <property type="match status" value="1"/>
</dbReference>
<name>A0A437ABP4_ARTFL</name>
<dbReference type="RefSeq" id="XP_067494115.1">
    <property type="nucleotide sequence ID" value="XM_067631584.1"/>
</dbReference>
<dbReference type="GeneID" id="93585062"/>
<evidence type="ECO:0000313" key="2">
    <source>
        <dbReference type="EMBL" id="RVD88571.1"/>
    </source>
</evidence>
<dbReference type="SUPFAM" id="SSF82199">
    <property type="entry name" value="SET domain"/>
    <property type="match status" value="1"/>
</dbReference>
<feature type="domain" description="SET" evidence="1">
    <location>
        <begin position="139"/>
        <end position="281"/>
    </location>
</feature>
<dbReference type="InterPro" id="IPR053185">
    <property type="entry name" value="SET_domain_protein"/>
</dbReference>
<dbReference type="InterPro" id="IPR046341">
    <property type="entry name" value="SET_dom_sf"/>
</dbReference>
<sequence length="453" mass="50856">MGIDAGFDMVPRLSRSAKDQAAWTAFISKVRERYASDPDVEFKENYIVWKKGEHPMLPYAGHKFLRFSAKISGSHHGGIGEDIFTVSGIARSIFGGRRARCWYEGVINNYFYGWAEVLESWDSYDQPDEPEDPPEESKPLFAIQTIPNKGRGLVATADIPIGTRIIAEKPLFTLSGPSVELLEGPISNILKTLPEEKQKEYRSLHNNYKSTQIPPLAGIFKTNALPCGHGSHVGGIYLTICLINHSCLPNTHHSWNDNLSRETIHVTRPIKSGEEITISYTPEGLSKPRQRKLKESFGFDCKCPLCTSPPRKIKFSDRRRTEIEALDASIAGDGTIVSNPLSCLKDCRRLIKLLKEEYGGSALTLEGRAYFDAFQVCIGQGDQARARVMAERGYKLRALCEGEDSEATQEIRELIENPAEHRLFGFSMGWRSEVGDVPVGLEEEAFEKWLWRS</sequence>
<dbReference type="PROSITE" id="PS50280">
    <property type="entry name" value="SET"/>
    <property type="match status" value="1"/>
</dbReference>
<dbReference type="CDD" id="cd20071">
    <property type="entry name" value="SET_SMYD"/>
    <property type="match status" value="1"/>
</dbReference>
<dbReference type="InterPro" id="IPR001214">
    <property type="entry name" value="SET_dom"/>
</dbReference>
<reference evidence="2 3" key="1">
    <citation type="submission" date="2019-01" db="EMBL/GenBank/DDBJ databases">
        <title>Intercellular communication is required for trap formation in the nematode-trapping fungus Duddingtonia flagrans.</title>
        <authorList>
            <person name="Youssar L."/>
            <person name="Wernet V."/>
            <person name="Hensel N."/>
            <person name="Hildebrandt H.-G."/>
            <person name="Fischer R."/>
        </authorList>
    </citation>
    <scope>NUCLEOTIDE SEQUENCE [LARGE SCALE GENOMIC DNA]</scope>
    <source>
        <strain evidence="2 3">CBS H-5679</strain>
    </source>
</reference>
<dbReference type="PANTHER" id="PTHR47332">
    <property type="entry name" value="SET DOMAIN-CONTAINING PROTEIN 5"/>
    <property type="match status" value="1"/>
</dbReference>
<dbReference type="Proteomes" id="UP000283090">
    <property type="component" value="Unassembled WGS sequence"/>
</dbReference>
<evidence type="ECO:0000313" key="3">
    <source>
        <dbReference type="Proteomes" id="UP000283090"/>
    </source>
</evidence>
<dbReference type="VEuPathDB" id="FungiDB:DFL_002751"/>
<dbReference type="AlphaFoldDB" id="A0A437ABP4"/>
<accession>A0A437ABP4</accession>
<dbReference type="PANTHER" id="PTHR47332:SF4">
    <property type="entry name" value="SET DOMAIN-CONTAINING PROTEIN 5"/>
    <property type="match status" value="1"/>
</dbReference>
<organism evidence="2 3">
    <name type="scientific">Arthrobotrys flagrans</name>
    <name type="common">Nematode-trapping fungus</name>
    <name type="synonym">Trichothecium flagrans</name>
    <dbReference type="NCBI Taxonomy" id="97331"/>
    <lineage>
        <taxon>Eukaryota</taxon>
        <taxon>Fungi</taxon>
        <taxon>Dikarya</taxon>
        <taxon>Ascomycota</taxon>
        <taxon>Pezizomycotina</taxon>
        <taxon>Orbiliomycetes</taxon>
        <taxon>Orbiliales</taxon>
        <taxon>Orbiliaceae</taxon>
        <taxon>Arthrobotrys</taxon>
    </lineage>
</organism>